<sequence>MKELAELAQKRRGVFAILCAAFFFALMTAFVRLSGDLPSVQKSFFRNLVALLFASGVLLKTPEKFHFEKSNLLPLLLRSAFGTLGILGNFYAADHLLLSDASMLNKLSPFFAILCSFFLLKEKIKPVQGLAVLLAFAGSLFIIKPTGQNLLSPGAVAGVLGGFGAGVAYTYVRVLSGRGERKPFIVFFFSAFSCLCTLPFLIFDYHPMSFTQLVFLLLAGLSAAGGQFSITAAYSYAPAREISVFDYSQVIFAAVLGFFLFDQIPDLYSLLGYVIICAVSVGMFFYNRAHASAE</sequence>
<feature type="transmembrane region" description="Helical" evidence="6">
    <location>
        <begin position="103"/>
        <end position="120"/>
    </location>
</feature>
<evidence type="ECO:0000256" key="1">
    <source>
        <dbReference type="ARBA" id="ARBA00004141"/>
    </source>
</evidence>
<dbReference type="AlphaFoldDB" id="A0A9D5R8P4"/>
<gene>
    <name evidence="8" type="ORF">INF28_06880</name>
</gene>
<dbReference type="Pfam" id="PF00892">
    <property type="entry name" value="EamA"/>
    <property type="match status" value="2"/>
</dbReference>
<reference evidence="8" key="1">
    <citation type="submission" date="2020-10" db="EMBL/GenBank/DDBJ databases">
        <title>ChiBAC.</title>
        <authorList>
            <person name="Zenner C."/>
            <person name="Hitch T.C.A."/>
            <person name="Clavel T."/>
        </authorList>
    </citation>
    <scope>NUCLEOTIDE SEQUENCE</scope>
    <source>
        <strain evidence="8">DSM 107454</strain>
    </source>
</reference>
<evidence type="ECO:0000313" key="9">
    <source>
        <dbReference type="Proteomes" id="UP000806542"/>
    </source>
</evidence>
<comment type="caution">
    <text evidence="8">The sequence shown here is derived from an EMBL/GenBank/DDBJ whole genome shotgun (WGS) entry which is preliminary data.</text>
</comment>
<feature type="transmembrane region" description="Helical" evidence="6">
    <location>
        <begin position="267"/>
        <end position="286"/>
    </location>
</feature>
<proteinExistence type="inferred from homology"/>
<comment type="similarity">
    <text evidence="2">Belongs to the EamA transporter family.</text>
</comment>
<name>A0A9D5R8P4_9FIRM</name>
<comment type="subcellular location">
    <subcellularLocation>
        <location evidence="1">Membrane</location>
        <topology evidence="1">Multi-pass membrane protein</topology>
    </subcellularLocation>
</comment>
<dbReference type="InterPro" id="IPR037185">
    <property type="entry name" value="EmrE-like"/>
</dbReference>
<evidence type="ECO:0000256" key="6">
    <source>
        <dbReference type="SAM" id="Phobius"/>
    </source>
</evidence>
<accession>A0A9D5R8P4</accession>
<evidence type="ECO:0000256" key="5">
    <source>
        <dbReference type="ARBA" id="ARBA00023136"/>
    </source>
</evidence>
<dbReference type="EMBL" id="JADCKB010000012">
    <property type="protein sequence ID" value="MBE5040182.1"/>
    <property type="molecule type" value="Genomic_DNA"/>
</dbReference>
<organism evidence="8 9">
    <name type="scientific">Ructibacterium gallinarum</name>
    <dbReference type="NCBI Taxonomy" id="2779355"/>
    <lineage>
        <taxon>Bacteria</taxon>
        <taxon>Bacillati</taxon>
        <taxon>Bacillota</taxon>
        <taxon>Clostridia</taxon>
        <taxon>Eubacteriales</taxon>
        <taxon>Oscillospiraceae</taxon>
        <taxon>Ructibacterium</taxon>
    </lineage>
</organism>
<feature type="domain" description="EamA" evidence="7">
    <location>
        <begin position="154"/>
        <end position="282"/>
    </location>
</feature>
<feature type="transmembrane region" description="Helical" evidence="6">
    <location>
        <begin position="12"/>
        <end position="31"/>
    </location>
</feature>
<feature type="transmembrane region" description="Helical" evidence="6">
    <location>
        <begin position="127"/>
        <end position="144"/>
    </location>
</feature>
<feature type="domain" description="EamA" evidence="7">
    <location>
        <begin position="12"/>
        <end position="143"/>
    </location>
</feature>
<evidence type="ECO:0000259" key="7">
    <source>
        <dbReference type="Pfam" id="PF00892"/>
    </source>
</evidence>
<protein>
    <submittedName>
        <fullName evidence="8">DMT family transporter</fullName>
    </submittedName>
</protein>
<dbReference type="PANTHER" id="PTHR22911:SF6">
    <property type="entry name" value="SOLUTE CARRIER FAMILY 35 MEMBER G1"/>
    <property type="match status" value="1"/>
</dbReference>
<dbReference type="RefSeq" id="WP_226392732.1">
    <property type="nucleotide sequence ID" value="NZ_JADCKB010000012.1"/>
</dbReference>
<feature type="transmembrane region" description="Helical" evidence="6">
    <location>
        <begin position="150"/>
        <end position="172"/>
    </location>
</feature>
<dbReference type="SUPFAM" id="SSF103481">
    <property type="entry name" value="Multidrug resistance efflux transporter EmrE"/>
    <property type="match status" value="2"/>
</dbReference>
<dbReference type="Proteomes" id="UP000806542">
    <property type="component" value="Unassembled WGS sequence"/>
</dbReference>
<feature type="transmembrane region" description="Helical" evidence="6">
    <location>
        <begin position="215"/>
        <end position="237"/>
    </location>
</feature>
<dbReference type="GO" id="GO:0016020">
    <property type="term" value="C:membrane"/>
    <property type="evidence" value="ECO:0007669"/>
    <property type="project" value="UniProtKB-SubCell"/>
</dbReference>
<dbReference type="PANTHER" id="PTHR22911">
    <property type="entry name" value="ACYL-MALONYL CONDENSING ENZYME-RELATED"/>
    <property type="match status" value="1"/>
</dbReference>
<keyword evidence="5 6" id="KW-0472">Membrane</keyword>
<evidence type="ECO:0000313" key="8">
    <source>
        <dbReference type="EMBL" id="MBE5040182.1"/>
    </source>
</evidence>
<feature type="transmembrane region" description="Helical" evidence="6">
    <location>
        <begin position="244"/>
        <end position="261"/>
    </location>
</feature>
<evidence type="ECO:0000256" key="4">
    <source>
        <dbReference type="ARBA" id="ARBA00022989"/>
    </source>
</evidence>
<keyword evidence="9" id="KW-1185">Reference proteome</keyword>
<evidence type="ECO:0000256" key="2">
    <source>
        <dbReference type="ARBA" id="ARBA00007362"/>
    </source>
</evidence>
<feature type="transmembrane region" description="Helical" evidence="6">
    <location>
        <begin position="184"/>
        <end position="203"/>
    </location>
</feature>
<keyword evidence="4 6" id="KW-1133">Transmembrane helix</keyword>
<keyword evidence="3 6" id="KW-0812">Transmembrane</keyword>
<evidence type="ECO:0000256" key="3">
    <source>
        <dbReference type="ARBA" id="ARBA00022692"/>
    </source>
</evidence>
<dbReference type="InterPro" id="IPR000620">
    <property type="entry name" value="EamA_dom"/>
</dbReference>